<dbReference type="GeneID" id="34572439"/>
<keyword evidence="2" id="KW-1185">Reference proteome</keyword>
<sequence>MAPSYPKWEPKAENLQKWLNNANEPGCPIPKTTVTMANLPPLGLPVETSVEDADSVCQFLSLHKNELPWAHWSGRIGPGVMIIECIRRENDSTAPWISELTKAIYENYSSLSDLRYVFLTDVQNEDTVECITTICHTHRLPYPSDDDHGTWPTGVWMPPSPEFNALLGTRLGKVVAYFILGAYGQGVKRIAKITFFNAKRKQLNLRFDIENL</sequence>
<dbReference type="RefSeq" id="XP_022492565.1">
    <property type="nucleotide sequence ID" value="XM_022627705.1"/>
</dbReference>
<accession>A0A1F5LVF2</accession>
<organism evidence="1 2">
    <name type="scientific">Penicillium arizonense</name>
    <dbReference type="NCBI Taxonomy" id="1835702"/>
    <lineage>
        <taxon>Eukaryota</taxon>
        <taxon>Fungi</taxon>
        <taxon>Dikarya</taxon>
        <taxon>Ascomycota</taxon>
        <taxon>Pezizomycotina</taxon>
        <taxon>Eurotiomycetes</taxon>
        <taxon>Eurotiomycetidae</taxon>
        <taxon>Eurotiales</taxon>
        <taxon>Aspergillaceae</taxon>
        <taxon>Penicillium</taxon>
    </lineage>
</organism>
<proteinExistence type="predicted"/>
<name>A0A1F5LVF2_PENAI</name>
<evidence type="ECO:0000313" key="1">
    <source>
        <dbReference type="EMBL" id="OGE57138.1"/>
    </source>
</evidence>
<comment type="caution">
    <text evidence="1">The sequence shown here is derived from an EMBL/GenBank/DDBJ whole genome shotgun (WGS) entry which is preliminary data.</text>
</comment>
<dbReference type="OrthoDB" id="4364220at2759"/>
<gene>
    <name evidence="1" type="ORF">PENARI_c002G08139</name>
</gene>
<evidence type="ECO:0000313" key="2">
    <source>
        <dbReference type="Proteomes" id="UP000177622"/>
    </source>
</evidence>
<protein>
    <submittedName>
        <fullName evidence="1">Uncharacterized protein</fullName>
    </submittedName>
</protein>
<dbReference type="Proteomes" id="UP000177622">
    <property type="component" value="Unassembled WGS sequence"/>
</dbReference>
<reference evidence="1 2" key="1">
    <citation type="journal article" date="2016" name="Sci. Rep.">
        <title>Penicillium arizonense, a new, genome sequenced fungal species, reveals a high chemical diversity in secreted metabolites.</title>
        <authorList>
            <person name="Grijseels S."/>
            <person name="Nielsen J.C."/>
            <person name="Randelovic M."/>
            <person name="Nielsen J."/>
            <person name="Nielsen K.F."/>
            <person name="Workman M."/>
            <person name="Frisvad J.C."/>
        </authorList>
    </citation>
    <scope>NUCLEOTIDE SEQUENCE [LARGE SCALE GENOMIC DNA]</scope>
    <source>
        <strain evidence="1 2">CBS 141311</strain>
    </source>
</reference>
<dbReference type="AlphaFoldDB" id="A0A1F5LVF2"/>
<dbReference type="EMBL" id="LXJU01000002">
    <property type="protein sequence ID" value="OGE57138.1"/>
    <property type="molecule type" value="Genomic_DNA"/>
</dbReference>